<sequence length="125" mass="13444">MNKIGVVYHSICGSTRELAQAVVVGAANISGCEGVELPVCGEDIQQGRYRNHDLMIQLDQCEAIVLGSPTFMGNVTAQFKAFMDAASGRYSDRSWIDKFAAGFTIGGNFSGDQLNTIQTMQIFAA</sequence>
<reference evidence="5 6" key="1">
    <citation type="submission" date="2024-08" db="EMBL/GenBank/DDBJ databases">
        <authorList>
            <person name="Ishaq N."/>
        </authorList>
    </citation>
    <scope>NUCLEOTIDE SEQUENCE [LARGE SCALE GENOMIC DNA]</scope>
    <source>
        <strain evidence="5 6">DSM 18651</strain>
    </source>
</reference>
<name>A0ABV4P262_9GAMM</name>
<evidence type="ECO:0000256" key="1">
    <source>
        <dbReference type="ARBA" id="ARBA00001917"/>
    </source>
</evidence>
<evidence type="ECO:0000313" key="5">
    <source>
        <dbReference type="EMBL" id="MFA0812104.1"/>
    </source>
</evidence>
<evidence type="ECO:0000256" key="2">
    <source>
        <dbReference type="ARBA" id="ARBA00022630"/>
    </source>
</evidence>
<comment type="cofactor">
    <cofactor evidence="1">
        <name>FMN</name>
        <dbReference type="ChEBI" id="CHEBI:58210"/>
    </cofactor>
</comment>
<feature type="domain" description="Flavodoxin-like" evidence="4">
    <location>
        <begin position="4"/>
        <end position="125"/>
    </location>
</feature>
<keyword evidence="2" id="KW-0285">Flavoprotein</keyword>
<organism evidence="5 6">
    <name type="scientific">Microbulbifer epialgicus</name>
    <dbReference type="NCBI Taxonomy" id="393907"/>
    <lineage>
        <taxon>Bacteria</taxon>
        <taxon>Pseudomonadati</taxon>
        <taxon>Pseudomonadota</taxon>
        <taxon>Gammaproteobacteria</taxon>
        <taxon>Cellvibrionales</taxon>
        <taxon>Microbulbiferaceae</taxon>
        <taxon>Microbulbifer</taxon>
    </lineage>
</organism>
<dbReference type="PROSITE" id="PS00201">
    <property type="entry name" value="FLAVODOXIN"/>
    <property type="match status" value="1"/>
</dbReference>
<evidence type="ECO:0000259" key="4">
    <source>
        <dbReference type="PROSITE" id="PS50902"/>
    </source>
</evidence>
<dbReference type="InterPro" id="IPR029039">
    <property type="entry name" value="Flavoprotein-like_sf"/>
</dbReference>
<evidence type="ECO:0000313" key="6">
    <source>
        <dbReference type="Proteomes" id="UP001569428"/>
    </source>
</evidence>
<dbReference type="Gene3D" id="3.40.50.360">
    <property type="match status" value="1"/>
</dbReference>
<evidence type="ECO:0000256" key="3">
    <source>
        <dbReference type="ARBA" id="ARBA00022643"/>
    </source>
</evidence>
<dbReference type="InterPro" id="IPR001226">
    <property type="entry name" value="Flavodoxin_CS"/>
</dbReference>
<proteinExistence type="predicted"/>
<dbReference type="EMBL" id="JBGMEK010000033">
    <property type="protein sequence ID" value="MFA0812104.1"/>
    <property type="molecule type" value="Genomic_DNA"/>
</dbReference>
<gene>
    <name evidence="5" type="ORF">ACCI49_14405</name>
</gene>
<dbReference type="SUPFAM" id="SSF52218">
    <property type="entry name" value="Flavoproteins"/>
    <property type="match status" value="1"/>
</dbReference>
<dbReference type="InterPro" id="IPR005025">
    <property type="entry name" value="FMN_Rdtase-like_dom"/>
</dbReference>
<comment type="caution">
    <text evidence="5">The sequence shown here is derived from an EMBL/GenBank/DDBJ whole genome shotgun (WGS) entry which is preliminary data.</text>
</comment>
<dbReference type="PROSITE" id="PS50902">
    <property type="entry name" value="FLAVODOXIN_LIKE"/>
    <property type="match status" value="1"/>
</dbReference>
<dbReference type="Pfam" id="PF03358">
    <property type="entry name" value="FMN_red"/>
    <property type="match status" value="1"/>
</dbReference>
<dbReference type="InterPro" id="IPR008254">
    <property type="entry name" value="Flavodoxin/NO_synth"/>
</dbReference>
<keyword evidence="6" id="KW-1185">Reference proteome</keyword>
<dbReference type="RefSeq" id="WP_371839729.1">
    <property type="nucleotide sequence ID" value="NZ_JBGMEK010000033.1"/>
</dbReference>
<accession>A0ABV4P262</accession>
<keyword evidence="3" id="KW-0288">FMN</keyword>
<protein>
    <submittedName>
        <fullName evidence="5">Flavodoxin family protein</fullName>
    </submittedName>
</protein>
<dbReference type="Proteomes" id="UP001569428">
    <property type="component" value="Unassembled WGS sequence"/>
</dbReference>